<keyword evidence="7" id="KW-0902">Two-component regulatory system</keyword>
<evidence type="ECO:0000256" key="2">
    <source>
        <dbReference type="ARBA" id="ARBA00012438"/>
    </source>
</evidence>
<keyword evidence="9" id="KW-1133">Transmembrane helix</keyword>
<dbReference type="RefSeq" id="WP_104986832.1">
    <property type="nucleotide sequence ID" value="NZ_CP012673.1"/>
</dbReference>
<dbReference type="AlphaFoldDB" id="A0A2L0FC56"/>
<feature type="transmembrane region" description="Helical" evidence="9">
    <location>
        <begin position="6"/>
        <end position="28"/>
    </location>
</feature>
<reference evidence="11 12" key="1">
    <citation type="submission" date="2015-09" db="EMBL/GenBank/DDBJ databases">
        <title>Sorangium comparison.</title>
        <authorList>
            <person name="Zaburannyi N."/>
            <person name="Bunk B."/>
            <person name="Overmann J."/>
            <person name="Mueller R."/>
        </authorList>
    </citation>
    <scope>NUCLEOTIDE SEQUENCE [LARGE SCALE GENOMIC DNA]</scope>
    <source>
        <strain evidence="11 12">So ce26</strain>
    </source>
</reference>
<evidence type="ECO:0000256" key="4">
    <source>
        <dbReference type="ARBA" id="ARBA00022741"/>
    </source>
</evidence>
<dbReference type="GO" id="GO:0004673">
    <property type="term" value="F:protein histidine kinase activity"/>
    <property type="evidence" value="ECO:0007669"/>
    <property type="project" value="UniProtKB-EC"/>
</dbReference>
<evidence type="ECO:0000256" key="1">
    <source>
        <dbReference type="ARBA" id="ARBA00000085"/>
    </source>
</evidence>
<dbReference type="PANTHER" id="PTHR43065">
    <property type="entry name" value="SENSOR HISTIDINE KINASE"/>
    <property type="match status" value="1"/>
</dbReference>
<dbReference type="InterPro" id="IPR004358">
    <property type="entry name" value="Sig_transdc_His_kin-like_C"/>
</dbReference>
<keyword evidence="6" id="KW-0067">ATP-binding</keyword>
<evidence type="ECO:0000256" key="5">
    <source>
        <dbReference type="ARBA" id="ARBA00022777"/>
    </source>
</evidence>
<dbReference type="SMART" id="SM00387">
    <property type="entry name" value="HATPase_c"/>
    <property type="match status" value="1"/>
</dbReference>
<keyword evidence="9" id="KW-0472">Membrane</keyword>
<evidence type="ECO:0000259" key="10">
    <source>
        <dbReference type="PROSITE" id="PS50109"/>
    </source>
</evidence>
<organism evidence="11 12">
    <name type="scientific">Sorangium cellulosum</name>
    <name type="common">Polyangium cellulosum</name>
    <dbReference type="NCBI Taxonomy" id="56"/>
    <lineage>
        <taxon>Bacteria</taxon>
        <taxon>Pseudomonadati</taxon>
        <taxon>Myxococcota</taxon>
        <taxon>Polyangia</taxon>
        <taxon>Polyangiales</taxon>
        <taxon>Polyangiaceae</taxon>
        <taxon>Sorangium</taxon>
    </lineage>
</organism>
<dbReference type="PRINTS" id="PR00344">
    <property type="entry name" value="BCTRLSENSOR"/>
</dbReference>
<dbReference type="Gene3D" id="1.10.287.130">
    <property type="match status" value="1"/>
</dbReference>
<accession>A0A2L0FC56</accession>
<feature type="domain" description="Histidine kinase" evidence="10">
    <location>
        <begin position="370"/>
        <end position="631"/>
    </location>
</feature>
<gene>
    <name evidence="11" type="ORF">SOCE26_106070</name>
</gene>
<evidence type="ECO:0000256" key="6">
    <source>
        <dbReference type="ARBA" id="ARBA00022840"/>
    </source>
</evidence>
<dbReference type="Gene3D" id="6.10.340.10">
    <property type="match status" value="1"/>
</dbReference>
<feature type="coiled-coil region" evidence="8">
    <location>
        <begin position="270"/>
        <end position="354"/>
    </location>
</feature>
<keyword evidence="3" id="KW-0808">Transferase</keyword>
<evidence type="ECO:0000313" key="11">
    <source>
        <dbReference type="EMBL" id="AUX49062.1"/>
    </source>
</evidence>
<dbReference type="PROSITE" id="PS50109">
    <property type="entry name" value="HIS_KIN"/>
    <property type="match status" value="1"/>
</dbReference>
<evidence type="ECO:0000313" key="12">
    <source>
        <dbReference type="Proteomes" id="UP000238348"/>
    </source>
</evidence>
<dbReference type="Proteomes" id="UP000238348">
    <property type="component" value="Chromosome"/>
</dbReference>
<proteinExistence type="predicted"/>
<keyword evidence="5" id="KW-0418">Kinase</keyword>
<dbReference type="Pfam" id="PF02518">
    <property type="entry name" value="HATPase_c"/>
    <property type="match status" value="1"/>
</dbReference>
<feature type="transmembrane region" description="Helical" evidence="9">
    <location>
        <begin position="178"/>
        <end position="200"/>
    </location>
</feature>
<dbReference type="EMBL" id="CP012673">
    <property type="protein sequence ID" value="AUX49062.1"/>
    <property type="molecule type" value="Genomic_DNA"/>
</dbReference>
<keyword evidence="8" id="KW-0175">Coiled coil</keyword>
<dbReference type="SUPFAM" id="SSF55874">
    <property type="entry name" value="ATPase domain of HSP90 chaperone/DNA topoisomerase II/histidine kinase"/>
    <property type="match status" value="1"/>
</dbReference>
<dbReference type="GO" id="GO:0000160">
    <property type="term" value="P:phosphorelay signal transduction system"/>
    <property type="evidence" value="ECO:0007669"/>
    <property type="project" value="UniProtKB-KW"/>
</dbReference>
<dbReference type="InterPro" id="IPR036890">
    <property type="entry name" value="HATPase_C_sf"/>
</dbReference>
<comment type="catalytic activity">
    <reaction evidence="1">
        <text>ATP + protein L-histidine = ADP + protein N-phospho-L-histidine.</text>
        <dbReference type="EC" id="2.7.13.3"/>
    </reaction>
</comment>
<name>A0A2L0FC56_SORCE</name>
<dbReference type="OrthoDB" id="5486225at2"/>
<protein>
    <recommendedName>
        <fullName evidence="2">histidine kinase</fullName>
        <ecNumber evidence="2">2.7.13.3</ecNumber>
    </recommendedName>
</protein>
<evidence type="ECO:0000256" key="8">
    <source>
        <dbReference type="SAM" id="Coils"/>
    </source>
</evidence>
<keyword evidence="9" id="KW-0812">Transmembrane</keyword>
<dbReference type="InterPro" id="IPR003594">
    <property type="entry name" value="HATPase_dom"/>
</dbReference>
<evidence type="ECO:0000256" key="3">
    <source>
        <dbReference type="ARBA" id="ARBA00022679"/>
    </source>
</evidence>
<sequence length="634" mass="69725">MDIRHRTLLSFIPLLTVAVALAVFIPLVNGRLSRISAQQLDVLSDLVDMQDMELGVLNQRETLGQALRGFNASLYAINYAGLRDQTLAHLKRPDRGEGLQDELWEQLAAVYADLDVQHEAILGALQEGDAARATAVFYGRAQQLTYVLLSTARIGQSNDRETLNELEARSRALKQRALFGLAVGVSGSILLALAFAWLLVADIVRPIERLAADAARYASGDVSGELSPAGRIKQLKHLRDAFQHLLGVTLARQDRLQRATADLGDQVAREQQLRATVQALNEDLGRAKDELERRVEERTEELIIANERLQIELVERGRAEAALKTSEEKLRQLNEALEQRVIERTDELAAAQRQLVDTARRAGMAEIATNVVHNIGNVLNSVNVSAKLIAEEVGSAKLMNLERATRLLSAHRGDPGRFLTEDEQGRHLISYLEALAAALQADRRRVMGYVDQLIKSVDHIKDIVRTQQTYAGATSVVEPVQLSDMVEDALRMNDVTHTRPHVKIMKSFNVSGAVYVDKHKLLQILMNLISNAKYAMDDLPGKDHELTLTIEEGEGSGGRAVWISVRDTGVGIAAEHLTRIFSHGFTTRRGGHGFGLHSSALAAQEMSGVLSVKSDGAGQGATFTLELPRRLAAR</sequence>
<keyword evidence="4" id="KW-0547">Nucleotide-binding</keyword>
<dbReference type="GO" id="GO:0005524">
    <property type="term" value="F:ATP binding"/>
    <property type="evidence" value="ECO:0007669"/>
    <property type="project" value="UniProtKB-KW"/>
</dbReference>
<evidence type="ECO:0000256" key="9">
    <source>
        <dbReference type="SAM" id="Phobius"/>
    </source>
</evidence>
<dbReference type="Gene3D" id="3.30.565.10">
    <property type="entry name" value="Histidine kinase-like ATPase, C-terminal domain"/>
    <property type="match status" value="1"/>
</dbReference>
<evidence type="ECO:0000256" key="7">
    <source>
        <dbReference type="ARBA" id="ARBA00023012"/>
    </source>
</evidence>
<dbReference type="PANTHER" id="PTHR43065:SF46">
    <property type="entry name" value="C4-DICARBOXYLATE TRANSPORT SENSOR PROTEIN DCTB"/>
    <property type="match status" value="1"/>
</dbReference>
<dbReference type="EC" id="2.7.13.3" evidence="2"/>
<dbReference type="InterPro" id="IPR005467">
    <property type="entry name" value="His_kinase_dom"/>
</dbReference>